<comment type="similarity">
    <text evidence="1 9">Belongs to the lysophospholipase family.</text>
</comment>
<keyword evidence="7" id="KW-0325">Glycoprotein</keyword>
<keyword evidence="6 8" id="KW-0443">Lipid metabolism</keyword>
<evidence type="ECO:0000256" key="8">
    <source>
        <dbReference type="PROSITE-ProRule" id="PRU00555"/>
    </source>
</evidence>
<evidence type="ECO:0000256" key="1">
    <source>
        <dbReference type="ARBA" id="ARBA00008780"/>
    </source>
</evidence>
<feature type="signal peptide" evidence="9">
    <location>
        <begin position="1"/>
        <end position="16"/>
    </location>
</feature>
<dbReference type="GO" id="GO:0005829">
    <property type="term" value="C:cytosol"/>
    <property type="evidence" value="ECO:0007669"/>
    <property type="project" value="TreeGrafter"/>
</dbReference>
<dbReference type="GO" id="GO:0005783">
    <property type="term" value="C:endoplasmic reticulum"/>
    <property type="evidence" value="ECO:0007669"/>
    <property type="project" value="TreeGrafter"/>
</dbReference>
<evidence type="ECO:0000256" key="3">
    <source>
        <dbReference type="ARBA" id="ARBA00022729"/>
    </source>
</evidence>
<dbReference type="AlphaFoldDB" id="A0AAD9W883"/>
<accession>A0AAD9W883</accession>
<dbReference type="EC" id="3.1.1.5" evidence="2 9"/>
<evidence type="ECO:0000259" key="10">
    <source>
        <dbReference type="PROSITE" id="PS51210"/>
    </source>
</evidence>
<evidence type="ECO:0000256" key="4">
    <source>
        <dbReference type="ARBA" id="ARBA00022801"/>
    </source>
</evidence>
<dbReference type="PANTHER" id="PTHR10728:SF33">
    <property type="entry name" value="LYSOPHOSPHOLIPASE 1-RELATED"/>
    <property type="match status" value="1"/>
</dbReference>
<evidence type="ECO:0000313" key="12">
    <source>
        <dbReference type="Proteomes" id="UP001265746"/>
    </source>
</evidence>
<evidence type="ECO:0000256" key="9">
    <source>
        <dbReference type="RuleBase" id="RU362103"/>
    </source>
</evidence>
<dbReference type="GO" id="GO:0004622">
    <property type="term" value="F:phosphatidylcholine lysophospholipase activity"/>
    <property type="evidence" value="ECO:0007669"/>
    <property type="project" value="UniProtKB-EC"/>
</dbReference>
<dbReference type="InterPro" id="IPR002642">
    <property type="entry name" value="LysoPLipase_cat_dom"/>
</dbReference>
<comment type="catalytic activity">
    <reaction evidence="9">
        <text>a 1-acyl-sn-glycero-3-phosphocholine + H2O = sn-glycerol 3-phosphocholine + a fatty acid + H(+)</text>
        <dbReference type="Rhea" id="RHEA:15177"/>
        <dbReference type="ChEBI" id="CHEBI:15377"/>
        <dbReference type="ChEBI" id="CHEBI:15378"/>
        <dbReference type="ChEBI" id="CHEBI:16870"/>
        <dbReference type="ChEBI" id="CHEBI:28868"/>
        <dbReference type="ChEBI" id="CHEBI:58168"/>
        <dbReference type="EC" id="3.1.1.5"/>
    </reaction>
</comment>
<evidence type="ECO:0000256" key="7">
    <source>
        <dbReference type="ARBA" id="ARBA00023180"/>
    </source>
</evidence>
<sequence>MHSLSLISLFLGVAAAASPYAPSTTSCPSGPLIRDGNTELSDREAAYRVGRKAKADESLAAWLEKQSPGLGSGNLPTLSLSISGGGWRSFLIGAGVMQGMDDRDSDVVTSGLLQALTYHIGVSGGGWLVSSWAGNNFPTVSQLADDLWKSAFNHGIEAPDGWKALAAYADITADVVEKKAAGYPISLNDPWSRLLSYQMLQGDRGGVATRLSDVAGFSNIVDYNVPLPIINANGIDTKAGLCGPTDNGAVWEFTPFDFGSWNDDISAWIPIEYLGTAAGDTECTVGFDNLGFILGTGSNLFGNEVCVESNPFSDMQNVLEKLVEVLHNVDEELDFGRVPNPFKGFNGTGDEAKEVFLVDELYMVDGGIGLHNDPIAPLLEPARNVSVIILSDSSADEDNFPTGACLIDASWYTKNISRIADRMPTIPDETVFIEQGFNKRAVFFGCNEPEAVTIVYLPNVNYTYQSNLSTSKFQYDPEVTEGMISNGLETATQNGAEGWGLCLACAIMMKEEGASLPDGCDACFDEWCYKAPADGIQGADQASINGTTILGRRGSMGH</sequence>
<proteinExistence type="inferred from homology"/>
<evidence type="ECO:0000256" key="5">
    <source>
        <dbReference type="ARBA" id="ARBA00022963"/>
    </source>
</evidence>
<dbReference type="GO" id="GO:0046475">
    <property type="term" value="P:glycerophospholipid catabolic process"/>
    <property type="evidence" value="ECO:0007669"/>
    <property type="project" value="TreeGrafter"/>
</dbReference>
<feature type="chain" id="PRO_5041769218" description="Lysophospholipase" evidence="9">
    <location>
        <begin position="17"/>
        <end position="558"/>
    </location>
</feature>
<dbReference type="PROSITE" id="PS51210">
    <property type="entry name" value="PLA2C"/>
    <property type="match status" value="1"/>
</dbReference>
<name>A0AAD9W883_PHOAM</name>
<dbReference type="Gene3D" id="3.40.1090.10">
    <property type="entry name" value="Cytosolic phospholipase A2 catalytic domain"/>
    <property type="match status" value="1"/>
</dbReference>
<keyword evidence="3 9" id="KW-0732">Signal</keyword>
<evidence type="ECO:0000256" key="6">
    <source>
        <dbReference type="ARBA" id="ARBA00023098"/>
    </source>
</evidence>
<protein>
    <recommendedName>
        <fullName evidence="2 9">Lysophospholipase</fullName>
        <ecNumber evidence="2 9">3.1.1.5</ecNumber>
    </recommendedName>
</protein>
<gene>
    <name evidence="11" type="ORF">N8I77_000286</name>
</gene>
<dbReference type="InterPro" id="IPR016035">
    <property type="entry name" value="Acyl_Trfase/lysoPLipase"/>
</dbReference>
<keyword evidence="12" id="KW-1185">Reference proteome</keyword>
<reference evidence="11" key="1">
    <citation type="submission" date="2023-06" db="EMBL/GenBank/DDBJ databases">
        <authorList>
            <person name="Noh H."/>
        </authorList>
    </citation>
    <scope>NUCLEOTIDE SEQUENCE</scope>
    <source>
        <strain evidence="11">DUCC20226</strain>
    </source>
</reference>
<dbReference type="Proteomes" id="UP001265746">
    <property type="component" value="Unassembled WGS sequence"/>
</dbReference>
<organism evidence="11 12">
    <name type="scientific">Phomopsis amygdali</name>
    <name type="common">Fusicoccum amygdali</name>
    <dbReference type="NCBI Taxonomy" id="1214568"/>
    <lineage>
        <taxon>Eukaryota</taxon>
        <taxon>Fungi</taxon>
        <taxon>Dikarya</taxon>
        <taxon>Ascomycota</taxon>
        <taxon>Pezizomycotina</taxon>
        <taxon>Sordariomycetes</taxon>
        <taxon>Sordariomycetidae</taxon>
        <taxon>Diaporthales</taxon>
        <taxon>Diaporthaceae</taxon>
        <taxon>Diaporthe</taxon>
    </lineage>
</organism>
<keyword evidence="4 8" id="KW-0378">Hydrolase</keyword>
<comment type="caution">
    <text evidence="11">The sequence shown here is derived from an EMBL/GenBank/DDBJ whole genome shotgun (WGS) entry which is preliminary data.</text>
</comment>
<dbReference type="GO" id="GO:0004623">
    <property type="term" value="F:phospholipase A2 activity"/>
    <property type="evidence" value="ECO:0007669"/>
    <property type="project" value="TreeGrafter"/>
</dbReference>
<dbReference type="EMBL" id="JAUJFL010000001">
    <property type="protein sequence ID" value="KAK2613368.1"/>
    <property type="molecule type" value="Genomic_DNA"/>
</dbReference>
<evidence type="ECO:0000313" key="11">
    <source>
        <dbReference type="EMBL" id="KAK2613368.1"/>
    </source>
</evidence>
<dbReference type="SUPFAM" id="SSF52151">
    <property type="entry name" value="FabD/lysophospholipase-like"/>
    <property type="match status" value="1"/>
</dbReference>
<keyword evidence="5 8" id="KW-0442">Lipid degradation</keyword>
<feature type="domain" description="PLA2c" evidence="10">
    <location>
        <begin position="26"/>
        <end position="534"/>
    </location>
</feature>
<dbReference type="PANTHER" id="PTHR10728">
    <property type="entry name" value="CYTOSOLIC PHOSPHOLIPASE A2"/>
    <property type="match status" value="1"/>
</dbReference>
<dbReference type="Pfam" id="PF01735">
    <property type="entry name" value="PLA2_B"/>
    <property type="match status" value="1"/>
</dbReference>
<dbReference type="SMART" id="SM00022">
    <property type="entry name" value="PLAc"/>
    <property type="match status" value="1"/>
</dbReference>
<evidence type="ECO:0000256" key="2">
    <source>
        <dbReference type="ARBA" id="ARBA00013274"/>
    </source>
</evidence>